<dbReference type="Gene3D" id="2.30.110.10">
    <property type="entry name" value="Electron Transport, Fmn-binding Protein, Chain A"/>
    <property type="match status" value="1"/>
</dbReference>
<evidence type="ECO:0000256" key="2">
    <source>
        <dbReference type="SAM" id="MobiDB-lite"/>
    </source>
</evidence>
<name>A0A562I2V9_MICOL</name>
<dbReference type="Pfam" id="PF13279">
    <property type="entry name" value="4HBT_2"/>
    <property type="match status" value="1"/>
</dbReference>
<proteinExistence type="predicted"/>
<comment type="caution">
    <text evidence="4">The sequence shown here is derived from an EMBL/GenBank/DDBJ whole genome shotgun (WGS) entry which is preliminary data.</text>
</comment>
<dbReference type="CDD" id="cd00586">
    <property type="entry name" value="4HBT"/>
    <property type="match status" value="1"/>
</dbReference>
<dbReference type="PANTHER" id="PTHR30466:SF1">
    <property type="entry name" value="FMN REDUCTASE (NADH) RUTF"/>
    <property type="match status" value="1"/>
</dbReference>
<accession>A0A562I2V9</accession>
<feature type="compositionally biased region" description="Pro residues" evidence="2">
    <location>
        <begin position="324"/>
        <end position="333"/>
    </location>
</feature>
<feature type="domain" description="Flavin reductase like" evidence="3">
    <location>
        <begin position="171"/>
        <end position="318"/>
    </location>
</feature>
<dbReference type="GO" id="GO:0042602">
    <property type="term" value="F:riboflavin reductase (NADPH) activity"/>
    <property type="evidence" value="ECO:0007669"/>
    <property type="project" value="TreeGrafter"/>
</dbReference>
<dbReference type="SUPFAM" id="SSF54637">
    <property type="entry name" value="Thioesterase/thiol ester dehydrase-isomerase"/>
    <property type="match status" value="1"/>
</dbReference>
<dbReference type="Pfam" id="PF01613">
    <property type="entry name" value="Flavin_Reduct"/>
    <property type="match status" value="1"/>
</dbReference>
<dbReference type="Gene3D" id="3.10.129.10">
    <property type="entry name" value="Hotdog Thioesterase"/>
    <property type="match status" value="1"/>
</dbReference>
<reference evidence="4 5" key="1">
    <citation type="submission" date="2019-07" db="EMBL/GenBank/DDBJ databases">
        <title>R&amp;d 2014.</title>
        <authorList>
            <person name="Klenk H.-P."/>
        </authorList>
    </citation>
    <scope>NUCLEOTIDE SEQUENCE [LARGE SCALE GENOMIC DNA]</scope>
    <source>
        <strain evidence="4 5">DSM 43868</strain>
    </source>
</reference>
<gene>
    <name evidence="4" type="ORF">JD77_00071</name>
</gene>
<sequence>MPRYYEYRHVVGLEETNVVGNVYYVNYLRWQGRCRELFLRDHAADVVADLRGDLKLFTLRVDCEFVAELAALDEVSVRMRLVELAQTQVEFAFDYVRLTGGEQLVARGRQRIACMRGENGRTAPTRVPATLARALAAYAPGVGRGRVADHLTEPLPVAAPADRGRALRTVLGSFATGVTVVAVGGTRPHAMTANSFTSVSLDPPLVLVCVDRRAHMHDRILAAGGFAVSVLARDQEHIARHFADRRRGASFAQFERVSWTPGRHAGAPLIDAALAWLECDLWRAYDGGDHSIVVGEVRRAHDRGAGDALIFADGTYRGLRREPPAAPVGPPSAHPSTGGQRGH</sequence>
<keyword evidence="5" id="KW-1185">Reference proteome</keyword>
<evidence type="ECO:0000259" key="3">
    <source>
        <dbReference type="SMART" id="SM00903"/>
    </source>
</evidence>
<dbReference type="SMART" id="SM00903">
    <property type="entry name" value="Flavin_Reduct"/>
    <property type="match status" value="1"/>
</dbReference>
<organism evidence="4 5">
    <name type="scientific">Micromonospora olivasterospora</name>
    <dbReference type="NCBI Taxonomy" id="1880"/>
    <lineage>
        <taxon>Bacteria</taxon>
        <taxon>Bacillati</taxon>
        <taxon>Actinomycetota</taxon>
        <taxon>Actinomycetes</taxon>
        <taxon>Micromonosporales</taxon>
        <taxon>Micromonosporaceae</taxon>
        <taxon>Micromonospora</taxon>
    </lineage>
</organism>
<dbReference type="InterPro" id="IPR050268">
    <property type="entry name" value="NADH-dep_flavin_reductase"/>
</dbReference>
<feature type="compositionally biased region" description="Polar residues" evidence="2">
    <location>
        <begin position="334"/>
        <end position="343"/>
    </location>
</feature>
<dbReference type="GO" id="GO:0010181">
    <property type="term" value="F:FMN binding"/>
    <property type="evidence" value="ECO:0007669"/>
    <property type="project" value="InterPro"/>
</dbReference>
<dbReference type="Proteomes" id="UP000319825">
    <property type="component" value="Unassembled WGS sequence"/>
</dbReference>
<evidence type="ECO:0000313" key="4">
    <source>
        <dbReference type="EMBL" id="TWH65136.1"/>
    </source>
</evidence>
<feature type="region of interest" description="Disordered" evidence="2">
    <location>
        <begin position="320"/>
        <end position="343"/>
    </location>
</feature>
<dbReference type="AlphaFoldDB" id="A0A562I2V9"/>
<dbReference type="InterPro" id="IPR002563">
    <property type="entry name" value="Flavin_Rdtase-like_dom"/>
</dbReference>
<dbReference type="InterPro" id="IPR012349">
    <property type="entry name" value="Split_barrel_FMN-bd"/>
</dbReference>
<evidence type="ECO:0000256" key="1">
    <source>
        <dbReference type="ARBA" id="ARBA00023002"/>
    </source>
</evidence>
<dbReference type="GO" id="GO:0006208">
    <property type="term" value="P:pyrimidine nucleobase catabolic process"/>
    <property type="evidence" value="ECO:0007669"/>
    <property type="project" value="TreeGrafter"/>
</dbReference>
<keyword evidence="1" id="KW-0560">Oxidoreductase</keyword>
<dbReference type="InterPro" id="IPR029069">
    <property type="entry name" value="HotDog_dom_sf"/>
</dbReference>
<evidence type="ECO:0000313" key="5">
    <source>
        <dbReference type="Proteomes" id="UP000319825"/>
    </source>
</evidence>
<protein>
    <submittedName>
        <fullName evidence="4">Flavin reductase (DIM6/NTAB) family NADH-FMN oxidoreductase RutF</fullName>
    </submittedName>
</protein>
<dbReference type="EMBL" id="VLKE01000001">
    <property type="protein sequence ID" value="TWH65136.1"/>
    <property type="molecule type" value="Genomic_DNA"/>
</dbReference>
<dbReference type="PANTHER" id="PTHR30466">
    <property type="entry name" value="FLAVIN REDUCTASE"/>
    <property type="match status" value="1"/>
</dbReference>
<dbReference type="SUPFAM" id="SSF50475">
    <property type="entry name" value="FMN-binding split barrel"/>
    <property type="match status" value="1"/>
</dbReference>